<dbReference type="Proteomes" id="UP000481861">
    <property type="component" value="Unassembled WGS sequence"/>
</dbReference>
<comment type="caution">
    <text evidence="1">The sequence shown here is derived from an EMBL/GenBank/DDBJ whole genome shotgun (WGS) entry which is preliminary data.</text>
</comment>
<organism evidence="1 2">
    <name type="scientific">Massariosphaeria phaeospora</name>
    <dbReference type="NCBI Taxonomy" id="100035"/>
    <lineage>
        <taxon>Eukaryota</taxon>
        <taxon>Fungi</taxon>
        <taxon>Dikarya</taxon>
        <taxon>Ascomycota</taxon>
        <taxon>Pezizomycotina</taxon>
        <taxon>Dothideomycetes</taxon>
        <taxon>Pleosporomycetidae</taxon>
        <taxon>Pleosporales</taxon>
        <taxon>Pleosporales incertae sedis</taxon>
        <taxon>Massariosphaeria</taxon>
    </lineage>
</organism>
<evidence type="ECO:0000313" key="1">
    <source>
        <dbReference type="EMBL" id="KAF2874147.1"/>
    </source>
</evidence>
<name>A0A7C8IJ58_9PLEO</name>
<keyword evidence="2" id="KW-1185">Reference proteome</keyword>
<proteinExistence type="predicted"/>
<dbReference type="OrthoDB" id="3800927at2759"/>
<protein>
    <recommendedName>
        <fullName evidence="3">F-box domain-containing protein</fullName>
    </recommendedName>
</protein>
<gene>
    <name evidence="1" type="ORF">BDV95DRAFT_604349</name>
</gene>
<dbReference type="AlphaFoldDB" id="A0A7C8IJ58"/>
<sequence length="456" mass="52709">MDPQPSHSSIEDLSDEILLKIFRNIHHECHCDYHDNDALDQHCECALRNDYASLCRLQPFQRAATELLYSSIEVKHAKDMIILLRTILLHPELGTLIRKLKIKFNLDIKTVDKQDLLLFNEHVGLLHLRFTQEGQWTCHSEDPTAYGSICAALFLIHAPDITELTIDDTNGWVGQYIKGSLRSTWTTTFDPTAFQSVSRPTPMTHNLTTLCMQQGDYILMQMPLLFRLRSLRHVKLVNWTQLEYQTNWHWETGEGLSSVRTLNLPDCLVHPKLVAMLVKACKVLEEFSYSLSPYHAPGKLDLASMWTALRNHKHCIKRIEFFTYHSVSCDPLANEFLDYTSLEVLRLDTDLICSHEETLPDLSSVFPACLKKLRIDMTMALLREDVDDPNGPLWSLIGHKDTVFPSLKCLEFGFWDQEDPWEVAVPFKNPILLNEFRERGITVFLCDVYSEPCFDW</sequence>
<evidence type="ECO:0000313" key="2">
    <source>
        <dbReference type="Proteomes" id="UP000481861"/>
    </source>
</evidence>
<accession>A0A7C8IJ58</accession>
<reference evidence="1 2" key="1">
    <citation type="submission" date="2020-01" db="EMBL/GenBank/DDBJ databases">
        <authorList>
            <consortium name="DOE Joint Genome Institute"/>
            <person name="Haridas S."/>
            <person name="Albert R."/>
            <person name="Binder M."/>
            <person name="Bloem J."/>
            <person name="Labutti K."/>
            <person name="Salamov A."/>
            <person name="Andreopoulos B."/>
            <person name="Baker S.E."/>
            <person name="Barry K."/>
            <person name="Bills G."/>
            <person name="Bluhm B.H."/>
            <person name="Cannon C."/>
            <person name="Castanera R."/>
            <person name="Culley D.E."/>
            <person name="Daum C."/>
            <person name="Ezra D."/>
            <person name="Gonzalez J.B."/>
            <person name="Henrissat B."/>
            <person name="Kuo A."/>
            <person name="Liang C."/>
            <person name="Lipzen A."/>
            <person name="Lutzoni F."/>
            <person name="Magnuson J."/>
            <person name="Mondo S."/>
            <person name="Nolan M."/>
            <person name="Ohm R."/>
            <person name="Pangilinan J."/>
            <person name="Park H.-J.H."/>
            <person name="Ramirez L."/>
            <person name="Alfaro M."/>
            <person name="Sun H."/>
            <person name="Tritt A."/>
            <person name="Yoshinaga Y."/>
            <person name="Zwiers L.-H.L."/>
            <person name="Turgeon B.G."/>
            <person name="Goodwin S.B."/>
            <person name="Spatafora J.W."/>
            <person name="Crous P.W."/>
            <person name="Grigoriev I.V."/>
        </authorList>
    </citation>
    <scope>NUCLEOTIDE SEQUENCE [LARGE SCALE GENOMIC DNA]</scope>
    <source>
        <strain evidence="1 2">CBS 611.86</strain>
    </source>
</reference>
<evidence type="ECO:0008006" key="3">
    <source>
        <dbReference type="Google" id="ProtNLM"/>
    </source>
</evidence>
<dbReference type="EMBL" id="JAADJZ010000006">
    <property type="protein sequence ID" value="KAF2874147.1"/>
    <property type="molecule type" value="Genomic_DNA"/>
</dbReference>